<evidence type="ECO:0000313" key="2">
    <source>
        <dbReference type="Proteomes" id="UP000499080"/>
    </source>
</evidence>
<dbReference type="EMBL" id="BGPR01006732">
    <property type="protein sequence ID" value="GBN21428.1"/>
    <property type="molecule type" value="Genomic_DNA"/>
</dbReference>
<organism evidence="1 2">
    <name type="scientific">Araneus ventricosus</name>
    <name type="common">Orbweaver spider</name>
    <name type="synonym">Epeira ventricosa</name>
    <dbReference type="NCBI Taxonomy" id="182803"/>
    <lineage>
        <taxon>Eukaryota</taxon>
        <taxon>Metazoa</taxon>
        <taxon>Ecdysozoa</taxon>
        <taxon>Arthropoda</taxon>
        <taxon>Chelicerata</taxon>
        <taxon>Arachnida</taxon>
        <taxon>Araneae</taxon>
        <taxon>Araneomorphae</taxon>
        <taxon>Entelegynae</taxon>
        <taxon>Araneoidea</taxon>
        <taxon>Araneidae</taxon>
        <taxon>Araneus</taxon>
    </lineage>
</organism>
<dbReference type="AlphaFoldDB" id="A0A4Y2M2Z9"/>
<proteinExistence type="predicted"/>
<protein>
    <submittedName>
        <fullName evidence="1">Uncharacterized protein</fullName>
    </submittedName>
</protein>
<reference evidence="1 2" key="1">
    <citation type="journal article" date="2019" name="Sci. Rep.">
        <title>Orb-weaving spider Araneus ventricosus genome elucidates the spidroin gene catalogue.</title>
        <authorList>
            <person name="Kono N."/>
            <person name="Nakamura H."/>
            <person name="Ohtoshi R."/>
            <person name="Moran D.A.P."/>
            <person name="Shinohara A."/>
            <person name="Yoshida Y."/>
            <person name="Fujiwara M."/>
            <person name="Mori M."/>
            <person name="Tomita M."/>
            <person name="Arakawa K."/>
        </authorList>
    </citation>
    <scope>NUCLEOTIDE SEQUENCE [LARGE SCALE GENOMIC DNA]</scope>
</reference>
<comment type="caution">
    <text evidence="1">The sequence shown here is derived from an EMBL/GenBank/DDBJ whole genome shotgun (WGS) entry which is preliminary data.</text>
</comment>
<name>A0A4Y2M2Z9_ARAVE</name>
<evidence type="ECO:0000313" key="1">
    <source>
        <dbReference type="EMBL" id="GBN21428.1"/>
    </source>
</evidence>
<dbReference type="Proteomes" id="UP000499080">
    <property type="component" value="Unassembled WGS sequence"/>
</dbReference>
<accession>A0A4Y2M2Z9</accession>
<keyword evidence="2" id="KW-1185">Reference proteome</keyword>
<sequence>MAGLSSLISPLNVPLMTTRPTAFAPLSEQQPAEIRPTSIEVAWPVAASLGVKVLTCYTHPRTENVFSVESGLEPEVLQAQSRVLNTRPPKP</sequence>
<gene>
    <name evidence="1" type="ORF">AVEN_76304_1</name>
</gene>